<evidence type="ECO:0000313" key="2">
    <source>
        <dbReference type="Proteomes" id="UP000604481"/>
    </source>
</evidence>
<dbReference type="InterPro" id="IPR014993">
    <property type="entry name" value="DUF1841"/>
</dbReference>
<accession>A0A8J7FLA3</accession>
<reference evidence="1 2" key="1">
    <citation type="submission" date="2020-10" db="EMBL/GenBank/DDBJ databases">
        <title>The genome sequence of Chitinilyticum litopenaei 4Y14.</title>
        <authorList>
            <person name="Liu Y."/>
        </authorList>
    </citation>
    <scope>NUCLEOTIDE SEQUENCE [LARGE SCALE GENOMIC DNA]</scope>
    <source>
        <strain evidence="1 2">4Y14</strain>
    </source>
</reference>
<proteinExistence type="predicted"/>
<dbReference type="EMBL" id="JADFUA010000007">
    <property type="protein sequence ID" value="MBE9610157.1"/>
    <property type="molecule type" value="Genomic_DNA"/>
</dbReference>
<dbReference type="Proteomes" id="UP000604481">
    <property type="component" value="Unassembled WGS sequence"/>
</dbReference>
<keyword evidence="2" id="KW-1185">Reference proteome</keyword>
<gene>
    <name evidence="1" type="ORF">INR99_12475</name>
</gene>
<organism evidence="1 2">
    <name type="scientific">Chitinilyticum piscinae</name>
    <dbReference type="NCBI Taxonomy" id="2866724"/>
    <lineage>
        <taxon>Bacteria</taxon>
        <taxon>Pseudomonadati</taxon>
        <taxon>Pseudomonadota</taxon>
        <taxon>Betaproteobacteria</taxon>
        <taxon>Neisseriales</taxon>
        <taxon>Chitinibacteraceae</taxon>
        <taxon>Chitinilyticum</taxon>
    </lineage>
</organism>
<dbReference type="AlphaFoldDB" id="A0A8J7FLA3"/>
<name>A0A8J7FLA3_9NEIS</name>
<dbReference type="Pfam" id="PF08897">
    <property type="entry name" value="DUF1841"/>
    <property type="match status" value="1"/>
</dbReference>
<sequence>MFNPSREEARRFFIHAWQKHLRNQPLADLEAVVVDILEAHPEYHGFLSEDYLDRDWPPEHGDTNPFLHLSLHLAIAEQLAIDQPAGVRGLYNELHARHGDAHKALHDMLECLGEMLWQAQRTQSAPDPAVYLNGLRQRLGLEPQAYP</sequence>
<evidence type="ECO:0000313" key="1">
    <source>
        <dbReference type="EMBL" id="MBE9610157.1"/>
    </source>
</evidence>
<protein>
    <submittedName>
        <fullName evidence="1">DUF1841 family protein</fullName>
    </submittedName>
</protein>
<comment type="caution">
    <text evidence="1">The sequence shown here is derived from an EMBL/GenBank/DDBJ whole genome shotgun (WGS) entry which is preliminary data.</text>
</comment>